<dbReference type="AlphaFoldDB" id="A0A8D8C9F6"/>
<feature type="region of interest" description="Disordered" evidence="1">
    <location>
        <begin position="1"/>
        <end position="49"/>
    </location>
</feature>
<sequence length="128" mass="14386">MSNFPYQVSTQNGHRAQAPATRNRPPPPPPPVQRPPPPQPPSPGTTEHDAVNQRFLERLEPEQAQCLSCGGTFSKETIAEVIRHYADAPHPQFYSACLYCGGKCHRYRDGKGIQVYHDCYRSTNKLDQ</sequence>
<accession>A0A8D8C9F6</accession>
<name>A0A8D8C9F6_CULPI</name>
<dbReference type="EMBL" id="HBUE01115314">
    <property type="protein sequence ID" value="CAG6490360.1"/>
    <property type="molecule type" value="Transcribed_RNA"/>
</dbReference>
<reference evidence="2" key="1">
    <citation type="submission" date="2021-05" db="EMBL/GenBank/DDBJ databases">
        <authorList>
            <person name="Alioto T."/>
            <person name="Alioto T."/>
            <person name="Gomez Garrido J."/>
        </authorList>
    </citation>
    <scope>NUCLEOTIDE SEQUENCE</scope>
</reference>
<protein>
    <submittedName>
        <fullName evidence="2">(northern house mosquito) hypothetical protein</fullName>
    </submittedName>
</protein>
<organism evidence="2">
    <name type="scientific">Culex pipiens</name>
    <name type="common">House mosquito</name>
    <dbReference type="NCBI Taxonomy" id="7175"/>
    <lineage>
        <taxon>Eukaryota</taxon>
        <taxon>Metazoa</taxon>
        <taxon>Ecdysozoa</taxon>
        <taxon>Arthropoda</taxon>
        <taxon>Hexapoda</taxon>
        <taxon>Insecta</taxon>
        <taxon>Pterygota</taxon>
        <taxon>Neoptera</taxon>
        <taxon>Endopterygota</taxon>
        <taxon>Diptera</taxon>
        <taxon>Nematocera</taxon>
        <taxon>Culicoidea</taxon>
        <taxon>Culicidae</taxon>
        <taxon>Culicinae</taxon>
        <taxon>Culicini</taxon>
        <taxon>Culex</taxon>
        <taxon>Culex</taxon>
    </lineage>
</organism>
<feature type="compositionally biased region" description="Pro residues" evidence="1">
    <location>
        <begin position="24"/>
        <end position="43"/>
    </location>
</feature>
<evidence type="ECO:0000256" key="1">
    <source>
        <dbReference type="SAM" id="MobiDB-lite"/>
    </source>
</evidence>
<proteinExistence type="predicted"/>
<dbReference type="EMBL" id="HBUE01115313">
    <property type="protein sequence ID" value="CAG6490359.1"/>
    <property type="molecule type" value="Transcribed_RNA"/>
</dbReference>
<feature type="compositionally biased region" description="Polar residues" evidence="1">
    <location>
        <begin position="1"/>
        <end position="14"/>
    </location>
</feature>
<evidence type="ECO:0000313" key="2">
    <source>
        <dbReference type="EMBL" id="CAG6490359.1"/>
    </source>
</evidence>